<feature type="signal peptide" evidence="1">
    <location>
        <begin position="1"/>
        <end position="28"/>
    </location>
</feature>
<proteinExistence type="predicted"/>
<name>A0A9X3PGZ6_9ACTN</name>
<feature type="chain" id="PRO_5040946254" description="Secreted protein" evidence="1">
    <location>
        <begin position="29"/>
        <end position="149"/>
    </location>
</feature>
<evidence type="ECO:0008006" key="6">
    <source>
        <dbReference type="Google" id="ProtNLM"/>
    </source>
</evidence>
<reference evidence="2" key="1">
    <citation type="submission" date="2022-12" db="EMBL/GenBank/DDBJ databases">
        <title>Gycomyces niveus sp.nov., a novel actinomycete isolated from soil in Shouguang.</title>
        <authorList>
            <person name="Yang X."/>
        </authorList>
    </citation>
    <scope>NUCLEOTIDE SEQUENCE</scope>
    <source>
        <strain evidence="2">DSM 44724</strain>
    </source>
</reference>
<gene>
    <name evidence="3" type="ORF">J2S69_004978</name>
    <name evidence="2" type="ORF">O2L01_02040</name>
</gene>
<dbReference type="RefSeq" id="WP_270119958.1">
    <property type="nucleotide sequence ID" value="NZ_BAAAOM010000001.1"/>
</dbReference>
<evidence type="ECO:0000256" key="1">
    <source>
        <dbReference type="SAM" id="SignalP"/>
    </source>
</evidence>
<dbReference type="Proteomes" id="UP001145799">
    <property type="component" value="Unassembled WGS sequence"/>
</dbReference>
<sequence length="149" mass="16395">MIKRIAAVLATLAMAFGLVAAVVSPASAEVSAAAFETDYAVDADWSDSLSTDCAWDDRGAWYIDGDACIQPNGDDIWVRDQNRDGYGVAVWWSDSASGREGMCIDALGVDKAWVRCNKDWTDGHTISWSFMYDTANGWQYEAETFKTKI</sequence>
<protein>
    <recommendedName>
        <fullName evidence="6">Secreted protein</fullName>
    </recommendedName>
</protein>
<evidence type="ECO:0000313" key="4">
    <source>
        <dbReference type="Proteomes" id="UP001145799"/>
    </source>
</evidence>
<evidence type="ECO:0000313" key="2">
    <source>
        <dbReference type="EMBL" id="MDA1383750.1"/>
    </source>
</evidence>
<comment type="caution">
    <text evidence="2">The sequence shown here is derived from an EMBL/GenBank/DDBJ whole genome shotgun (WGS) entry which is preliminary data.</text>
</comment>
<dbReference type="Proteomes" id="UP001183604">
    <property type="component" value="Unassembled WGS sequence"/>
</dbReference>
<dbReference type="EMBL" id="JAPZVQ010000001">
    <property type="protein sequence ID" value="MDA1383750.1"/>
    <property type="molecule type" value="Genomic_DNA"/>
</dbReference>
<keyword evidence="5" id="KW-1185">Reference proteome</keyword>
<reference evidence="3 5" key="2">
    <citation type="submission" date="2023-07" db="EMBL/GenBank/DDBJ databases">
        <title>Sequencing the genomes of 1000 actinobacteria strains.</title>
        <authorList>
            <person name="Klenk H.-P."/>
        </authorList>
    </citation>
    <scope>NUCLEOTIDE SEQUENCE [LARGE SCALE GENOMIC DNA]</scope>
    <source>
        <strain evidence="3 5">DSM 44724</strain>
    </source>
</reference>
<accession>A0A9X3PGZ6</accession>
<evidence type="ECO:0000313" key="3">
    <source>
        <dbReference type="EMBL" id="MDR7341259.1"/>
    </source>
</evidence>
<dbReference type="EMBL" id="JAVDYD010000001">
    <property type="protein sequence ID" value="MDR7341259.1"/>
    <property type="molecule type" value="Genomic_DNA"/>
</dbReference>
<keyword evidence="1" id="KW-0732">Signal</keyword>
<organism evidence="2 4">
    <name type="scientific">Glycomyces lechevalierae</name>
    <dbReference type="NCBI Taxonomy" id="256034"/>
    <lineage>
        <taxon>Bacteria</taxon>
        <taxon>Bacillati</taxon>
        <taxon>Actinomycetota</taxon>
        <taxon>Actinomycetes</taxon>
        <taxon>Glycomycetales</taxon>
        <taxon>Glycomycetaceae</taxon>
        <taxon>Glycomyces</taxon>
    </lineage>
</organism>
<evidence type="ECO:0000313" key="5">
    <source>
        <dbReference type="Proteomes" id="UP001183604"/>
    </source>
</evidence>
<dbReference type="AlphaFoldDB" id="A0A9X3PGZ6"/>